<dbReference type="Proteomes" id="UP000013827">
    <property type="component" value="Unassembled WGS sequence"/>
</dbReference>
<dbReference type="SMART" id="SM00382">
    <property type="entry name" value="AAA"/>
    <property type="match status" value="1"/>
</dbReference>
<feature type="domain" description="AAA+ ATPase" evidence="2">
    <location>
        <begin position="533"/>
        <end position="684"/>
    </location>
</feature>
<dbReference type="CDD" id="cd00267">
    <property type="entry name" value="ABC_ATPase"/>
    <property type="match status" value="1"/>
</dbReference>
<evidence type="ECO:0000259" key="2">
    <source>
        <dbReference type="SMART" id="SM00382"/>
    </source>
</evidence>
<dbReference type="GeneID" id="17271173"/>
<feature type="transmembrane region" description="Helical" evidence="1">
    <location>
        <begin position="110"/>
        <end position="137"/>
    </location>
</feature>
<dbReference type="Gene3D" id="3.40.50.300">
    <property type="entry name" value="P-loop containing nucleotide triphosphate hydrolases"/>
    <property type="match status" value="1"/>
</dbReference>
<dbReference type="KEGG" id="ehx:EMIHUDRAFT_457489"/>
<sequence length="701" mass="73611">MTPGLLAHTVSFLSCDFAVAFLPASYFRCRFRSSDGEQLAITAPSCVAVGAFALSLFADHCGTWLRLLAVAAAQAASIAILWPWRWRLVGGLLGLSAAALTKAHESEHTLAGGCALAVAAAAIAAAPAAASLAAMALERPAAASASIAAVAVCASHGSAVWRAVRHLLLVEEVGLAHASARRVLGADSLETHLSTLALTTLHCQLALGQLGVTLLLAGGGAAGGPPQLSAADFGRHALRFMAVVGLPYLAQRTAVESINAHLERTFLHRLTYSLSVQLVLADGESLLEGESLAATARSNLTLDAHADALKESVHTIFSLAERKLFSLPKMALLPSVLLRHPRLALAGLPIILGLDAAKSALHAALTDAFEEHRKAEKRADSRLARVAAQLTAAGSLELARERWGEVALQAQAEERCKHVINALRNWIGWLYWQDVLHPSIEVGIAWLLEAGHVGVSEIWLYSRAQLASVRRNSVELVALHAAVAEAQAAARVRCSFGDEHGGDTSATVRVRCEFTRGASRVVVGSGGESVELRPSVYALFGPNGSGKSSLLALLSSCARGGALPAGLALAGECDVQLRLSADDIVEECSGQRAKLELVRSVLLRPVCPRLLLLDEFFAPLSAWSKALVAGRLRAACPDSVVVVVYHPDSMPEAGEGEAADALCDLAGGAFFDAFMEVRDGKLLPPKPCQAAARIDSEAQAK</sequence>
<name>A0A0D3JQ46_EMIH1</name>
<evidence type="ECO:0000313" key="4">
    <source>
        <dbReference type="Proteomes" id="UP000013827"/>
    </source>
</evidence>
<feature type="transmembrane region" description="Helical" evidence="1">
    <location>
        <begin position="6"/>
        <end position="27"/>
    </location>
</feature>
<evidence type="ECO:0000256" key="1">
    <source>
        <dbReference type="SAM" id="Phobius"/>
    </source>
</evidence>
<dbReference type="EnsemblProtists" id="EOD25631">
    <property type="protein sequence ID" value="EOD25631"/>
    <property type="gene ID" value="EMIHUDRAFT_457489"/>
</dbReference>
<evidence type="ECO:0000313" key="3">
    <source>
        <dbReference type="EnsemblProtists" id="EOD25631"/>
    </source>
</evidence>
<reference evidence="4" key="1">
    <citation type="journal article" date="2013" name="Nature">
        <title>Pan genome of the phytoplankton Emiliania underpins its global distribution.</title>
        <authorList>
            <person name="Read B.A."/>
            <person name="Kegel J."/>
            <person name="Klute M.J."/>
            <person name="Kuo A."/>
            <person name="Lefebvre S.C."/>
            <person name="Maumus F."/>
            <person name="Mayer C."/>
            <person name="Miller J."/>
            <person name="Monier A."/>
            <person name="Salamov A."/>
            <person name="Young J."/>
            <person name="Aguilar M."/>
            <person name="Claverie J.M."/>
            <person name="Frickenhaus S."/>
            <person name="Gonzalez K."/>
            <person name="Herman E.K."/>
            <person name="Lin Y.C."/>
            <person name="Napier J."/>
            <person name="Ogata H."/>
            <person name="Sarno A.F."/>
            <person name="Shmutz J."/>
            <person name="Schroeder D."/>
            <person name="de Vargas C."/>
            <person name="Verret F."/>
            <person name="von Dassow P."/>
            <person name="Valentin K."/>
            <person name="Van de Peer Y."/>
            <person name="Wheeler G."/>
            <person name="Dacks J.B."/>
            <person name="Delwiche C.F."/>
            <person name="Dyhrman S.T."/>
            <person name="Glockner G."/>
            <person name="John U."/>
            <person name="Richards T."/>
            <person name="Worden A.Z."/>
            <person name="Zhang X."/>
            <person name="Grigoriev I.V."/>
            <person name="Allen A.E."/>
            <person name="Bidle K."/>
            <person name="Borodovsky M."/>
            <person name="Bowler C."/>
            <person name="Brownlee C."/>
            <person name="Cock J.M."/>
            <person name="Elias M."/>
            <person name="Gladyshev V.N."/>
            <person name="Groth M."/>
            <person name="Guda C."/>
            <person name="Hadaegh A."/>
            <person name="Iglesias-Rodriguez M.D."/>
            <person name="Jenkins J."/>
            <person name="Jones B.M."/>
            <person name="Lawson T."/>
            <person name="Leese F."/>
            <person name="Lindquist E."/>
            <person name="Lobanov A."/>
            <person name="Lomsadze A."/>
            <person name="Malik S.B."/>
            <person name="Marsh M.E."/>
            <person name="Mackinder L."/>
            <person name="Mock T."/>
            <person name="Mueller-Roeber B."/>
            <person name="Pagarete A."/>
            <person name="Parker M."/>
            <person name="Probert I."/>
            <person name="Quesneville H."/>
            <person name="Raines C."/>
            <person name="Rensing S.A."/>
            <person name="Riano-Pachon D.M."/>
            <person name="Richier S."/>
            <person name="Rokitta S."/>
            <person name="Shiraiwa Y."/>
            <person name="Soanes D.M."/>
            <person name="van der Giezen M."/>
            <person name="Wahlund T.M."/>
            <person name="Williams B."/>
            <person name="Wilson W."/>
            <person name="Wolfe G."/>
            <person name="Wurch L.L."/>
        </authorList>
    </citation>
    <scope>NUCLEOTIDE SEQUENCE</scope>
</reference>
<dbReference type="RefSeq" id="XP_005778060.1">
    <property type="nucleotide sequence ID" value="XM_005778003.1"/>
</dbReference>
<dbReference type="InterPro" id="IPR003593">
    <property type="entry name" value="AAA+_ATPase"/>
</dbReference>
<dbReference type="PaxDb" id="2903-EOD25631"/>
<feature type="transmembrane region" description="Helical" evidence="1">
    <location>
        <begin position="64"/>
        <end position="84"/>
    </location>
</feature>
<proteinExistence type="predicted"/>
<dbReference type="eggNOG" id="ENOG502S443">
    <property type="taxonomic scope" value="Eukaryota"/>
</dbReference>
<dbReference type="HOGENOM" id="CLU_393537_0_0_1"/>
<feature type="transmembrane region" description="Helical" evidence="1">
    <location>
        <begin position="39"/>
        <end position="58"/>
    </location>
</feature>
<organism evidence="3 4">
    <name type="scientific">Emiliania huxleyi (strain CCMP1516)</name>
    <dbReference type="NCBI Taxonomy" id="280463"/>
    <lineage>
        <taxon>Eukaryota</taxon>
        <taxon>Haptista</taxon>
        <taxon>Haptophyta</taxon>
        <taxon>Prymnesiophyceae</taxon>
        <taxon>Isochrysidales</taxon>
        <taxon>Noelaerhabdaceae</taxon>
        <taxon>Emiliania</taxon>
    </lineage>
</organism>
<dbReference type="InterPro" id="IPR027417">
    <property type="entry name" value="P-loop_NTPase"/>
</dbReference>
<keyword evidence="1" id="KW-0472">Membrane</keyword>
<keyword evidence="1" id="KW-0812">Transmembrane</keyword>
<keyword evidence="1" id="KW-1133">Transmembrane helix</keyword>
<keyword evidence="4" id="KW-1185">Reference proteome</keyword>
<dbReference type="SUPFAM" id="SSF52540">
    <property type="entry name" value="P-loop containing nucleoside triphosphate hydrolases"/>
    <property type="match status" value="1"/>
</dbReference>
<reference evidence="3" key="2">
    <citation type="submission" date="2024-10" db="UniProtKB">
        <authorList>
            <consortium name="EnsemblProtists"/>
        </authorList>
    </citation>
    <scope>IDENTIFICATION</scope>
</reference>
<protein>
    <recommendedName>
        <fullName evidence="2">AAA+ ATPase domain-containing protein</fullName>
    </recommendedName>
</protein>
<accession>A0A0D3JQ46</accession>
<dbReference type="AlphaFoldDB" id="A0A0D3JQ46"/>